<gene>
    <name evidence="1" type="ORF">MNOR_LOCUS11348</name>
</gene>
<dbReference type="AlphaFoldDB" id="A0AAV2QF34"/>
<dbReference type="Proteomes" id="UP001497623">
    <property type="component" value="Unassembled WGS sequence"/>
</dbReference>
<dbReference type="EMBL" id="CAXKWB010005940">
    <property type="protein sequence ID" value="CAL4080657.1"/>
    <property type="molecule type" value="Genomic_DNA"/>
</dbReference>
<accession>A0AAV2QF34</accession>
<evidence type="ECO:0000313" key="2">
    <source>
        <dbReference type="Proteomes" id="UP001497623"/>
    </source>
</evidence>
<comment type="caution">
    <text evidence="1">The sequence shown here is derived from an EMBL/GenBank/DDBJ whole genome shotgun (WGS) entry which is preliminary data.</text>
</comment>
<protein>
    <submittedName>
        <fullName evidence="1">Uncharacterized protein</fullName>
    </submittedName>
</protein>
<organism evidence="1 2">
    <name type="scientific">Meganyctiphanes norvegica</name>
    <name type="common">Northern krill</name>
    <name type="synonym">Thysanopoda norvegica</name>
    <dbReference type="NCBI Taxonomy" id="48144"/>
    <lineage>
        <taxon>Eukaryota</taxon>
        <taxon>Metazoa</taxon>
        <taxon>Ecdysozoa</taxon>
        <taxon>Arthropoda</taxon>
        <taxon>Crustacea</taxon>
        <taxon>Multicrustacea</taxon>
        <taxon>Malacostraca</taxon>
        <taxon>Eumalacostraca</taxon>
        <taxon>Eucarida</taxon>
        <taxon>Euphausiacea</taxon>
        <taxon>Euphausiidae</taxon>
        <taxon>Meganyctiphanes</taxon>
    </lineage>
</organism>
<name>A0AAV2QF34_MEGNR</name>
<reference evidence="1 2" key="1">
    <citation type="submission" date="2024-05" db="EMBL/GenBank/DDBJ databases">
        <authorList>
            <person name="Wallberg A."/>
        </authorList>
    </citation>
    <scope>NUCLEOTIDE SEQUENCE [LARGE SCALE GENOMIC DNA]</scope>
</reference>
<evidence type="ECO:0000313" key="1">
    <source>
        <dbReference type="EMBL" id="CAL4080657.1"/>
    </source>
</evidence>
<proteinExistence type="predicted"/>
<sequence length="99" mass="11121">MARNLNWCGPPVALVPSEPVQSTGRHSAFAALRHCRRQHKVCHSAAKKRDFVERCCDQVPPRIPELVMPNYRFRQFSCISNLGAQFPKPPYSSAGGRDS</sequence>
<keyword evidence="2" id="KW-1185">Reference proteome</keyword>